<accession>F3Y5W3</accession>
<dbReference type="KEGG" id="cdf:CD630_33721"/>
<protein>
    <submittedName>
        <fullName evidence="1">Conjugative transposon protein Tn916-like, CTn7-Orf5</fullName>
    </submittedName>
</protein>
<evidence type="ECO:0000313" key="2">
    <source>
        <dbReference type="Proteomes" id="UP000001978"/>
    </source>
</evidence>
<sequence>MITLTDYTAIYEVKELKSFTSEIIYLSLKNWISQSIVNGSITYYLCFAKKCFLL</sequence>
<reference evidence="1 2" key="1">
    <citation type="journal article" date="2006" name="Nat. Genet.">
        <title>The multidrug-resistant human pathogen Clostridium difficile has a highly mobile, mosaic genome.</title>
        <authorList>
            <person name="Sebaihia M."/>
            <person name="Wren B.W."/>
            <person name="Mullany P."/>
            <person name="Fairweather N.F."/>
            <person name="Minton N."/>
            <person name="Stabler R."/>
            <person name="Thomson N.R."/>
            <person name="Roberts A.P."/>
            <person name="Cerdeno-Tarraga A.M."/>
            <person name="Wang H."/>
            <person name="Holden M.T.G."/>
            <person name="Wright A."/>
            <person name="Churcher C."/>
            <person name="Quail M.A."/>
            <person name="Baker S."/>
            <person name="Bason N."/>
            <person name="Brooks K."/>
            <person name="Chillingworth T."/>
            <person name="Cronin A."/>
            <person name="Davis P."/>
            <person name="Dowd L."/>
            <person name="Fraser A."/>
            <person name="Feltwell T."/>
            <person name="Hance Z."/>
            <person name="Holroyd S."/>
            <person name="Jagels K."/>
            <person name="Moule S."/>
            <person name="Mungall K."/>
            <person name="Price C."/>
            <person name="Rabbinowitsch R."/>
            <person name="Sharp S."/>
            <person name="Simmonds M."/>
            <person name="Steven K."/>
            <person name="Unwin L."/>
            <person name="Whithead S."/>
            <person name="Dupuy B."/>
            <person name="Dougan G."/>
            <person name="Barrell B.and.Parkhill.J."/>
        </authorList>
    </citation>
    <scope>NUCLEOTIDE SEQUENCE [LARGE SCALE GENOMIC DNA]</scope>
    <source>
        <strain evidence="1 2">630</strain>
    </source>
</reference>
<dbReference type="Proteomes" id="UP000001978">
    <property type="component" value="Chromosome"/>
</dbReference>
<proteinExistence type="predicted"/>
<evidence type="ECO:0000313" key="1">
    <source>
        <dbReference type="EMBL" id="CCA62900.1"/>
    </source>
</evidence>
<dbReference type="EMBL" id="AM180355">
    <property type="protein sequence ID" value="CCA62900.1"/>
    <property type="molecule type" value="Genomic_DNA"/>
</dbReference>
<dbReference type="AlphaFoldDB" id="F3Y5W3"/>
<dbReference type="STRING" id="272563.CD630_33721"/>
<name>F3Y5W3_CLOD6</name>
<gene>
    <name evidence="1" type="ordered locus">CD630_33721</name>
</gene>
<reference key="2">
    <citation type="submission" date="2006-06" db="EMBL/GenBank/DDBJ databases">
        <title>Reannotation of the genome sequence of Clostridium difficile strain 630.</title>
        <authorList>
            <person name="Monot M."/>
            <person name="Boursaux-Eude C."/>
            <person name="Thibonnier M."/>
            <person name="Vallenet D."/>
            <person name="Moszer I."/>
            <person name="Medigue C."/>
            <person name="Martin-Verstraete I.and.Dupuy.B."/>
        </authorList>
    </citation>
    <scope>NUCLEOTIDE SEQUENCE</scope>
    <source>
        <strain>630</strain>
    </source>
</reference>
<organism evidence="1 2">
    <name type="scientific">Clostridioides difficile (strain 630)</name>
    <name type="common">Peptoclostridium difficile</name>
    <dbReference type="NCBI Taxonomy" id="272563"/>
    <lineage>
        <taxon>Bacteria</taxon>
        <taxon>Bacillati</taxon>
        <taxon>Bacillota</taxon>
        <taxon>Clostridia</taxon>
        <taxon>Peptostreptococcales</taxon>
        <taxon>Peptostreptococcaceae</taxon>
        <taxon>Clostridioides</taxon>
    </lineage>
</organism>
<dbReference type="EnsemblBacteria" id="CCA62900">
    <property type="protein sequence ID" value="CCA62900"/>
    <property type="gene ID" value="CD630_33721"/>
</dbReference>